<dbReference type="PANTHER" id="PTHR18934">
    <property type="entry name" value="ATP-DEPENDENT RNA HELICASE"/>
    <property type="match status" value="1"/>
</dbReference>
<reference evidence="10 11" key="1">
    <citation type="submission" date="2018-10" db="EMBL/GenBank/DDBJ databases">
        <title>Complete genome sequence of Malassezia restricta CBS 7877.</title>
        <authorList>
            <person name="Morand S.C."/>
            <person name="Bertignac M."/>
            <person name="Iltis A."/>
            <person name="Kolder I."/>
            <person name="Pirovano W."/>
            <person name="Jourdain R."/>
            <person name="Clavaud C."/>
        </authorList>
    </citation>
    <scope>NUCLEOTIDE SEQUENCE [LARGE SCALE GENOMIC DNA]</scope>
    <source>
        <strain evidence="10 11">CBS 7877</strain>
    </source>
</reference>
<dbReference type="GO" id="GO:0071013">
    <property type="term" value="C:catalytic step 2 spliceosome"/>
    <property type="evidence" value="ECO:0007669"/>
    <property type="project" value="TreeGrafter"/>
</dbReference>
<evidence type="ECO:0000259" key="9">
    <source>
        <dbReference type="PROSITE" id="PS51194"/>
    </source>
</evidence>
<dbReference type="OrthoDB" id="10253254at2759"/>
<dbReference type="Pfam" id="PF00271">
    <property type="entry name" value="Helicase_C"/>
    <property type="match status" value="1"/>
</dbReference>
<dbReference type="Pfam" id="PF07717">
    <property type="entry name" value="OB_NTP_bind"/>
    <property type="match status" value="1"/>
</dbReference>
<dbReference type="Gene3D" id="1.20.120.1080">
    <property type="match status" value="1"/>
</dbReference>
<dbReference type="Gene3D" id="3.40.50.300">
    <property type="entry name" value="P-loop containing nucleotide triphosphate hydrolases"/>
    <property type="match status" value="2"/>
</dbReference>
<evidence type="ECO:0000256" key="6">
    <source>
        <dbReference type="ARBA" id="ARBA00022840"/>
    </source>
</evidence>
<dbReference type="GO" id="GO:0016887">
    <property type="term" value="F:ATP hydrolysis activity"/>
    <property type="evidence" value="ECO:0007669"/>
    <property type="project" value="RHEA"/>
</dbReference>
<keyword evidence="3" id="KW-0547">Nucleotide-binding</keyword>
<evidence type="ECO:0000256" key="5">
    <source>
        <dbReference type="ARBA" id="ARBA00022806"/>
    </source>
</evidence>
<evidence type="ECO:0000313" key="11">
    <source>
        <dbReference type="Proteomes" id="UP000269793"/>
    </source>
</evidence>
<comment type="catalytic activity">
    <reaction evidence="7">
        <text>ATP + H2O = ADP + phosphate + H(+)</text>
        <dbReference type="Rhea" id="RHEA:13065"/>
        <dbReference type="ChEBI" id="CHEBI:15377"/>
        <dbReference type="ChEBI" id="CHEBI:15378"/>
        <dbReference type="ChEBI" id="CHEBI:30616"/>
        <dbReference type="ChEBI" id="CHEBI:43474"/>
        <dbReference type="ChEBI" id="CHEBI:456216"/>
        <dbReference type="EC" id="3.6.4.13"/>
    </reaction>
</comment>
<dbReference type="GO" id="GO:0003723">
    <property type="term" value="F:RNA binding"/>
    <property type="evidence" value="ECO:0007669"/>
    <property type="project" value="TreeGrafter"/>
</dbReference>
<comment type="similarity">
    <text evidence="1">Belongs to the DEAD box helicase family. DEAH subfamily.</text>
</comment>
<dbReference type="EC" id="3.6.4.13" evidence="2"/>
<evidence type="ECO:0000259" key="8">
    <source>
        <dbReference type="PROSITE" id="PS51192"/>
    </source>
</evidence>
<dbReference type="Proteomes" id="UP000269793">
    <property type="component" value="Chromosome IX"/>
</dbReference>
<dbReference type="AlphaFoldDB" id="A0A3G2SDD1"/>
<feature type="domain" description="Helicase C-terminal" evidence="9">
    <location>
        <begin position="229"/>
        <end position="387"/>
    </location>
</feature>
<dbReference type="GO" id="GO:0003724">
    <property type="term" value="F:RNA helicase activity"/>
    <property type="evidence" value="ECO:0007669"/>
    <property type="project" value="UniProtKB-EC"/>
</dbReference>
<proteinExistence type="inferred from homology"/>
<dbReference type="InterPro" id="IPR002464">
    <property type="entry name" value="DNA/RNA_helicase_DEAH_CS"/>
</dbReference>
<dbReference type="InterPro" id="IPR007502">
    <property type="entry name" value="Helicase-assoc_dom"/>
</dbReference>
<name>A0A3G2SDD1_MALR7</name>
<evidence type="ECO:0000313" key="10">
    <source>
        <dbReference type="EMBL" id="AYO44937.1"/>
    </source>
</evidence>
<dbReference type="InterPro" id="IPR011709">
    <property type="entry name" value="DEAD-box_helicase_OB_fold"/>
</dbReference>
<dbReference type="InterPro" id="IPR001650">
    <property type="entry name" value="Helicase_C-like"/>
</dbReference>
<dbReference type="CDD" id="cd18791">
    <property type="entry name" value="SF2_C_RHA"/>
    <property type="match status" value="1"/>
</dbReference>
<dbReference type="GO" id="GO:0005524">
    <property type="term" value="F:ATP binding"/>
    <property type="evidence" value="ECO:0007669"/>
    <property type="project" value="UniProtKB-KW"/>
</dbReference>
<dbReference type="SMART" id="SM00490">
    <property type="entry name" value="HELICc"/>
    <property type="match status" value="1"/>
</dbReference>
<dbReference type="SUPFAM" id="SSF52540">
    <property type="entry name" value="P-loop containing nucleoside triphosphate hydrolases"/>
    <property type="match status" value="1"/>
</dbReference>
<dbReference type="Pfam" id="PF21010">
    <property type="entry name" value="HA2_C"/>
    <property type="match status" value="1"/>
</dbReference>
<protein>
    <recommendedName>
        <fullName evidence="2">RNA helicase</fullName>
        <ecNumber evidence="2">3.6.4.13</ecNumber>
    </recommendedName>
</protein>
<keyword evidence="4 10" id="KW-0378">Hydrolase</keyword>
<dbReference type="PROSITE" id="PS00690">
    <property type="entry name" value="DEAH_ATP_HELICASE"/>
    <property type="match status" value="1"/>
</dbReference>
<dbReference type="SMART" id="SM00847">
    <property type="entry name" value="HA2"/>
    <property type="match status" value="1"/>
</dbReference>
<keyword evidence="11" id="KW-1185">Reference proteome</keyword>
<dbReference type="SMART" id="SM00487">
    <property type="entry name" value="DEXDc"/>
    <property type="match status" value="1"/>
</dbReference>
<evidence type="ECO:0000256" key="7">
    <source>
        <dbReference type="ARBA" id="ARBA00047984"/>
    </source>
</evidence>
<dbReference type="InterPro" id="IPR011545">
    <property type="entry name" value="DEAD/DEAH_box_helicase_dom"/>
</dbReference>
<dbReference type="Pfam" id="PF00270">
    <property type="entry name" value="DEAD"/>
    <property type="match status" value="1"/>
</dbReference>
<evidence type="ECO:0000256" key="2">
    <source>
        <dbReference type="ARBA" id="ARBA00012552"/>
    </source>
</evidence>
<accession>A0A3G2SDD1</accession>
<dbReference type="InterPro" id="IPR027417">
    <property type="entry name" value="P-loop_NTPase"/>
</dbReference>
<evidence type="ECO:0000256" key="1">
    <source>
        <dbReference type="ARBA" id="ARBA00008792"/>
    </source>
</evidence>
<dbReference type="PROSITE" id="PS51194">
    <property type="entry name" value="HELICASE_CTER"/>
    <property type="match status" value="1"/>
</dbReference>
<sequence length="653" mass="71462">MAFWKPGAERPASALDRDASAPVWLPSAAPLPVQAARSRILYALEQYAVVVLVGETGSGKTTQVPQYLLDAGWAQERQIVCAQPRRMAATSVAAHVAQERQVRLGEEVGYAIRFDEQVHPTRTRLRYTTPGMLFRECMRDPLLHRYSVVMVDEAHERGAYTDLLLAVLKKIRRRRPALRMIVASATLEAESVLRYLDPGGAASTVVAIQGRVYPVEVAHTTAPHDVVAACVHTVVTLHETAPPGDVLVFMSGQDKIERVVQALADRGVYAVPLYAALPPEEQRVALRPGPPGKRKVVVSTNVAETSVTIDGVRYVVDTGYTKMRYRHTLAEVRLSAASAAQRAGRAGRTAPGQCLRLYDDGALRASDPPELVQCDLTMYVLQLKALGVDQIARFDFMPPAPPAAHVADALAHLESLRALDGEGRLTQLGERMAEAPLSPMMARAILHDASCADEMLTIAAMTSVGSPFDGSESVAAQIERRKFVAEEGDHLTLLNVYEAFQRAGASSRWAAQHGLSYATLKRARSIRAQLVAFVTRQWSWPWRRAGDEQAVRRCLAAGFFRQAVRYDGSWKTPAGETLYVHPSSVLFTRAPPIGTWAVYGDLLHTTQPQMRDLCVVDAAWLLTLAPHTIIIVRFTKARAHMGGASEALGEELA</sequence>
<dbReference type="FunFam" id="3.40.50.300:FF:000578">
    <property type="entry name" value="probable ATP-dependent RNA helicase DHX35"/>
    <property type="match status" value="1"/>
</dbReference>
<evidence type="ECO:0000256" key="3">
    <source>
        <dbReference type="ARBA" id="ARBA00022741"/>
    </source>
</evidence>
<evidence type="ECO:0000256" key="4">
    <source>
        <dbReference type="ARBA" id="ARBA00022801"/>
    </source>
</evidence>
<dbReference type="PROSITE" id="PS51192">
    <property type="entry name" value="HELICASE_ATP_BIND_1"/>
    <property type="match status" value="1"/>
</dbReference>
<dbReference type="EMBL" id="CP033156">
    <property type="protein sequence ID" value="AYO44937.1"/>
    <property type="molecule type" value="Genomic_DNA"/>
</dbReference>
<dbReference type="VEuPathDB" id="FungiDB:DNF11_3987"/>
<dbReference type="InterPro" id="IPR014001">
    <property type="entry name" value="Helicase_ATP-bd"/>
</dbReference>
<dbReference type="PANTHER" id="PTHR18934:SF136">
    <property type="entry name" value="ATP-DEPENDENT RNA HELICASE DHX35-RELATED"/>
    <property type="match status" value="1"/>
</dbReference>
<gene>
    <name evidence="10" type="primary">DHX35</name>
    <name evidence="10" type="ORF">DNF11_3987</name>
</gene>
<organism evidence="10 11">
    <name type="scientific">Malassezia restricta (strain ATCC 96810 / NBRC 103918 / CBS 7877)</name>
    <name type="common">Seborrheic dermatitis infection agent</name>
    <dbReference type="NCBI Taxonomy" id="425264"/>
    <lineage>
        <taxon>Eukaryota</taxon>
        <taxon>Fungi</taxon>
        <taxon>Dikarya</taxon>
        <taxon>Basidiomycota</taxon>
        <taxon>Ustilaginomycotina</taxon>
        <taxon>Malasseziomycetes</taxon>
        <taxon>Malasseziales</taxon>
        <taxon>Malasseziaceae</taxon>
        <taxon>Malassezia</taxon>
    </lineage>
</organism>
<keyword evidence="5 10" id="KW-0347">Helicase</keyword>
<feature type="domain" description="Helicase ATP-binding" evidence="8">
    <location>
        <begin position="41"/>
        <end position="205"/>
    </location>
</feature>
<dbReference type="STRING" id="425264.A0A3G2SDD1"/>
<keyword evidence="6" id="KW-0067">ATP-binding</keyword>